<evidence type="ECO:0000256" key="1">
    <source>
        <dbReference type="SAM" id="MobiDB-lite"/>
    </source>
</evidence>
<gene>
    <name evidence="2" type="ORF">F511_14386</name>
</gene>
<evidence type="ECO:0000313" key="3">
    <source>
        <dbReference type="Proteomes" id="UP000250235"/>
    </source>
</evidence>
<feature type="compositionally biased region" description="Low complexity" evidence="1">
    <location>
        <begin position="85"/>
        <end position="96"/>
    </location>
</feature>
<protein>
    <submittedName>
        <fullName evidence="2">Uncharacterized protein</fullName>
    </submittedName>
</protein>
<proteinExistence type="predicted"/>
<feature type="compositionally biased region" description="Polar residues" evidence="1">
    <location>
        <begin position="70"/>
        <end position="84"/>
    </location>
</feature>
<organism evidence="2 3">
    <name type="scientific">Dorcoceras hygrometricum</name>
    <dbReference type="NCBI Taxonomy" id="472368"/>
    <lineage>
        <taxon>Eukaryota</taxon>
        <taxon>Viridiplantae</taxon>
        <taxon>Streptophyta</taxon>
        <taxon>Embryophyta</taxon>
        <taxon>Tracheophyta</taxon>
        <taxon>Spermatophyta</taxon>
        <taxon>Magnoliopsida</taxon>
        <taxon>eudicotyledons</taxon>
        <taxon>Gunneridae</taxon>
        <taxon>Pentapetalae</taxon>
        <taxon>asterids</taxon>
        <taxon>lamiids</taxon>
        <taxon>Lamiales</taxon>
        <taxon>Gesneriaceae</taxon>
        <taxon>Didymocarpoideae</taxon>
        <taxon>Trichosporeae</taxon>
        <taxon>Loxocarpinae</taxon>
        <taxon>Dorcoceras</taxon>
    </lineage>
</organism>
<keyword evidence="3" id="KW-1185">Reference proteome</keyword>
<accession>A0A2Z7AAN7</accession>
<name>A0A2Z7AAN7_9LAMI</name>
<dbReference type="PANTHER" id="PTHR33384:SF22">
    <property type="match status" value="1"/>
</dbReference>
<dbReference type="OrthoDB" id="902328at2759"/>
<evidence type="ECO:0000313" key="2">
    <source>
        <dbReference type="EMBL" id="KZV16020.1"/>
    </source>
</evidence>
<dbReference type="EMBL" id="KV019588">
    <property type="protein sequence ID" value="KZV16020.1"/>
    <property type="molecule type" value="Genomic_DNA"/>
</dbReference>
<feature type="region of interest" description="Disordered" evidence="1">
    <location>
        <begin position="70"/>
        <end position="105"/>
    </location>
</feature>
<sequence>MNRLVYQQKGLVGGCVSDGVVCPKPRRVGGLPLHFHDPVKYHSRLLQIKNSPTDVYDARAGTVLLDITQSKGSSGSEKSNFQVASSPPFFTGSPPSRASNPVILDEQFGNDDTNPLSPALMSGGCAQGSRDSKPAPVRIEGFHCRESCSISAVA</sequence>
<dbReference type="Proteomes" id="UP000250235">
    <property type="component" value="Unassembled WGS sequence"/>
</dbReference>
<dbReference type="PANTHER" id="PTHR33384">
    <property type="entry name" value="EXPRESSED PROTEIN"/>
    <property type="match status" value="1"/>
</dbReference>
<reference evidence="2 3" key="1">
    <citation type="journal article" date="2015" name="Proc. Natl. Acad. Sci. U.S.A.">
        <title>The resurrection genome of Boea hygrometrica: A blueprint for survival of dehydration.</title>
        <authorList>
            <person name="Xiao L."/>
            <person name="Yang G."/>
            <person name="Zhang L."/>
            <person name="Yang X."/>
            <person name="Zhao S."/>
            <person name="Ji Z."/>
            <person name="Zhou Q."/>
            <person name="Hu M."/>
            <person name="Wang Y."/>
            <person name="Chen M."/>
            <person name="Xu Y."/>
            <person name="Jin H."/>
            <person name="Xiao X."/>
            <person name="Hu G."/>
            <person name="Bao F."/>
            <person name="Hu Y."/>
            <person name="Wan P."/>
            <person name="Li L."/>
            <person name="Deng X."/>
            <person name="Kuang T."/>
            <person name="Xiang C."/>
            <person name="Zhu J.K."/>
            <person name="Oliver M.J."/>
            <person name="He Y."/>
        </authorList>
    </citation>
    <scope>NUCLEOTIDE SEQUENCE [LARGE SCALE GENOMIC DNA]</scope>
    <source>
        <strain evidence="3">cv. XS01</strain>
    </source>
</reference>
<dbReference type="AlphaFoldDB" id="A0A2Z7AAN7"/>